<accession>A0A3E3I6C9</accession>
<feature type="transmembrane region" description="Helical" evidence="7">
    <location>
        <begin position="433"/>
        <end position="452"/>
    </location>
</feature>
<evidence type="ECO:0000256" key="2">
    <source>
        <dbReference type="ARBA" id="ARBA00022475"/>
    </source>
</evidence>
<dbReference type="InterPro" id="IPR003838">
    <property type="entry name" value="ABC3_permease_C"/>
</dbReference>
<dbReference type="EMBL" id="QVLU01000052">
    <property type="protein sequence ID" value="RGE61179.1"/>
    <property type="molecule type" value="Genomic_DNA"/>
</dbReference>
<reference evidence="9 10" key="1">
    <citation type="submission" date="2018-08" db="EMBL/GenBank/DDBJ databases">
        <title>A genome reference for cultivated species of the human gut microbiota.</title>
        <authorList>
            <person name="Zou Y."/>
            <person name="Xue W."/>
            <person name="Luo G."/>
        </authorList>
    </citation>
    <scope>NUCLEOTIDE SEQUENCE [LARGE SCALE GENOMIC DNA]</scope>
    <source>
        <strain evidence="9 10">AF26-4BH</strain>
    </source>
</reference>
<evidence type="ECO:0000313" key="9">
    <source>
        <dbReference type="EMBL" id="RGE61179.1"/>
    </source>
</evidence>
<evidence type="ECO:0000256" key="3">
    <source>
        <dbReference type="ARBA" id="ARBA00022692"/>
    </source>
</evidence>
<dbReference type="Pfam" id="PF02687">
    <property type="entry name" value="FtsX"/>
    <property type="match status" value="2"/>
</dbReference>
<sequence length="853" mass="93798">MKRQKSMIRTLTNRSFKANKTRNLVAIFAIVLTTVMFTSLFVLSQSMVENLRNMNFQQAGYNSHLSSGIMTDADVEKITTHEAVRDFGKSIVVGIAENKELTGRQVEIRYADENYARSSFSYPTEGTMPVQENEIALDTITLDKMGLPYELGQKITLQWRKDLNGEEITTSIFTLSGYWNGNSAAMASMAWVSEACVQSQCAGIDQVEQLANGQVLGTVMLHIDLYSDSNLEGAAEQILADTGLSNVSLSPNAAYDSTMNQNINREVLPMAICMVLVFASGYLIIYNIFQISVASDIRFYGRLKTLGTTKRQLKKMIYGQANRLSLIGIPIGLVIGYLLGAVLVPVMITGTTGEAKTAVNPYIFIGSALFAYLTVLISCMKPAKIAGKVSPMEALRYTDAGTNSKRKTKKSTGGASIPKMALANLGRNKKRTITVICSLTLGLVLLSCVYAKNASFDIDKYMSQTVISDFEVEDSSISSTFGTYNPYGTTISPELVQNIEGLSGLEATGRLYSQVFTHKIGASALENIQTYYNADDRLTYIEATDAGLAEAYHDMIDSGECISILYGIDGLILDTFAQDGRMLDGTFDKGKFLSGGYVVMEAATGAEDSGKETQPTYSVGDTVELNGQQYEVMAIVADIPTITEGVNSSTQDFLSFYLPADTFRAMYPDNTLRKLFFDVVEEYQPQAEEMLIQYQQDVDKSLNYTAKSTLIEHYQEQTRANTVMGFAISLIIAFVGILNFVNSMVTAIVSRQKEFVMIQSIGMTKRQLRRMLIDEGLYYAGSTLLAAYVLGTVAVAVGVRMMVAGDWTATFHFTLLPLVICTPILIAFAIVVPYICFKNLEKQSIVERLRATD</sequence>
<gene>
    <name evidence="9" type="ORF">DWY69_29355</name>
</gene>
<dbReference type="PANTHER" id="PTHR30572:SF4">
    <property type="entry name" value="ABC TRANSPORTER PERMEASE YTRF"/>
    <property type="match status" value="1"/>
</dbReference>
<evidence type="ECO:0000256" key="7">
    <source>
        <dbReference type="SAM" id="Phobius"/>
    </source>
</evidence>
<feature type="domain" description="ABC3 transporter permease C-terminal" evidence="8">
    <location>
        <begin position="727"/>
        <end position="842"/>
    </location>
</feature>
<evidence type="ECO:0000256" key="5">
    <source>
        <dbReference type="ARBA" id="ARBA00023136"/>
    </source>
</evidence>
<name>A0A3E3I6C9_9FIRM</name>
<evidence type="ECO:0000256" key="4">
    <source>
        <dbReference type="ARBA" id="ARBA00022989"/>
    </source>
</evidence>
<dbReference type="OrthoDB" id="1694171at2"/>
<feature type="transmembrane region" description="Helical" evidence="7">
    <location>
        <begin position="723"/>
        <end position="749"/>
    </location>
</feature>
<keyword evidence="5 7" id="KW-0472">Membrane</keyword>
<keyword evidence="2" id="KW-1003">Cell membrane</keyword>
<dbReference type="GO" id="GO:0005886">
    <property type="term" value="C:plasma membrane"/>
    <property type="evidence" value="ECO:0007669"/>
    <property type="project" value="UniProtKB-SubCell"/>
</dbReference>
<dbReference type="RefSeq" id="WP_025491713.1">
    <property type="nucleotide sequence ID" value="NZ_QVLU01000052.1"/>
</dbReference>
<feature type="transmembrane region" description="Helical" evidence="7">
    <location>
        <begin position="776"/>
        <end position="803"/>
    </location>
</feature>
<feature type="transmembrane region" description="Helical" evidence="7">
    <location>
        <begin position="267"/>
        <end position="289"/>
    </location>
</feature>
<protein>
    <submittedName>
        <fullName evidence="9">ABC transporter permease</fullName>
    </submittedName>
</protein>
<dbReference type="InterPro" id="IPR050250">
    <property type="entry name" value="Macrolide_Exporter_MacB"/>
</dbReference>
<dbReference type="GO" id="GO:0022857">
    <property type="term" value="F:transmembrane transporter activity"/>
    <property type="evidence" value="ECO:0007669"/>
    <property type="project" value="TreeGrafter"/>
</dbReference>
<comment type="subcellular location">
    <subcellularLocation>
        <location evidence="1">Cell membrane</location>
        <topology evidence="1">Multi-pass membrane protein</topology>
    </subcellularLocation>
</comment>
<dbReference type="AlphaFoldDB" id="A0A3E3I6C9"/>
<feature type="transmembrane region" description="Helical" evidence="7">
    <location>
        <begin position="815"/>
        <end position="837"/>
    </location>
</feature>
<organism evidence="9 10">
    <name type="scientific">Eisenbergiella massiliensis</name>
    <dbReference type="NCBI Taxonomy" id="1720294"/>
    <lineage>
        <taxon>Bacteria</taxon>
        <taxon>Bacillati</taxon>
        <taxon>Bacillota</taxon>
        <taxon>Clostridia</taxon>
        <taxon>Lachnospirales</taxon>
        <taxon>Lachnospiraceae</taxon>
        <taxon>Eisenbergiella</taxon>
    </lineage>
</organism>
<proteinExistence type="inferred from homology"/>
<evidence type="ECO:0000313" key="10">
    <source>
        <dbReference type="Proteomes" id="UP000261166"/>
    </source>
</evidence>
<keyword evidence="4 7" id="KW-1133">Transmembrane helix</keyword>
<dbReference type="PANTHER" id="PTHR30572">
    <property type="entry name" value="MEMBRANE COMPONENT OF TRANSPORTER-RELATED"/>
    <property type="match status" value="1"/>
</dbReference>
<evidence type="ECO:0000256" key="1">
    <source>
        <dbReference type="ARBA" id="ARBA00004651"/>
    </source>
</evidence>
<dbReference type="Proteomes" id="UP000261166">
    <property type="component" value="Unassembled WGS sequence"/>
</dbReference>
<feature type="transmembrane region" description="Helical" evidence="7">
    <location>
        <begin position="324"/>
        <end position="348"/>
    </location>
</feature>
<comment type="similarity">
    <text evidence="6">Belongs to the ABC-4 integral membrane protein family.</text>
</comment>
<evidence type="ECO:0000256" key="6">
    <source>
        <dbReference type="ARBA" id="ARBA00038076"/>
    </source>
</evidence>
<keyword evidence="3 7" id="KW-0812">Transmembrane</keyword>
<feature type="transmembrane region" description="Helical" evidence="7">
    <location>
        <begin position="360"/>
        <end position="380"/>
    </location>
</feature>
<evidence type="ECO:0000259" key="8">
    <source>
        <dbReference type="Pfam" id="PF02687"/>
    </source>
</evidence>
<comment type="caution">
    <text evidence="9">The sequence shown here is derived from an EMBL/GenBank/DDBJ whole genome shotgun (WGS) entry which is preliminary data.</text>
</comment>
<feature type="domain" description="ABC3 transporter permease C-terminal" evidence="8">
    <location>
        <begin position="273"/>
        <end position="391"/>
    </location>
</feature>